<evidence type="ECO:0000256" key="7">
    <source>
        <dbReference type="ARBA" id="ARBA00023049"/>
    </source>
</evidence>
<comment type="similarity">
    <text evidence="2">Belongs to the peptidase M13 family.</text>
</comment>
<dbReference type="GO" id="GO:0005886">
    <property type="term" value="C:plasma membrane"/>
    <property type="evidence" value="ECO:0007669"/>
    <property type="project" value="TreeGrafter"/>
</dbReference>
<dbReference type="InterPro" id="IPR000718">
    <property type="entry name" value="Peptidase_M13"/>
</dbReference>
<organism evidence="12 13">
    <name type="scientific">Hymenoscyphus fraxineus</name>
    <dbReference type="NCBI Taxonomy" id="746836"/>
    <lineage>
        <taxon>Eukaryota</taxon>
        <taxon>Fungi</taxon>
        <taxon>Dikarya</taxon>
        <taxon>Ascomycota</taxon>
        <taxon>Pezizomycotina</taxon>
        <taxon>Leotiomycetes</taxon>
        <taxon>Helotiales</taxon>
        <taxon>Helotiaceae</taxon>
        <taxon>Hymenoscyphus</taxon>
    </lineage>
</organism>
<feature type="transmembrane region" description="Helical" evidence="9">
    <location>
        <begin position="55"/>
        <end position="78"/>
    </location>
</feature>
<dbReference type="GO" id="GO:0016485">
    <property type="term" value="P:protein processing"/>
    <property type="evidence" value="ECO:0007669"/>
    <property type="project" value="TreeGrafter"/>
</dbReference>
<keyword evidence="4" id="KW-0479">Metal-binding</keyword>
<feature type="domain" description="Peptidase M13 N-terminal" evidence="11">
    <location>
        <begin position="116"/>
        <end position="552"/>
    </location>
</feature>
<dbReference type="InterPro" id="IPR008753">
    <property type="entry name" value="Peptidase_M13_N"/>
</dbReference>
<evidence type="ECO:0000256" key="1">
    <source>
        <dbReference type="ARBA" id="ARBA00001947"/>
    </source>
</evidence>
<keyword evidence="6" id="KW-0862">Zinc</keyword>
<evidence type="ECO:0000313" key="13">
    <source>
        <dbReference type="Proteomes" id="UP000696280"/>
    </source>
</evidence>
<keyword evidence="9" id="KW-1133">Transmembrane helix</keyword>
<dbReference type="SUPFAM" id="SSF55486">
    <property type="entry name" value="Metalloproteases ('zincins'), catalytic domain"/>
    <property type="match status" value="1"/>
</dbReference>
<dbReference type="Pfam" id="PF05649">
    <property type="entry name" value="Peptidase_M13_N"/>
    <property type="match status" value="1"/>
</dbReference>
<dbReference type="AlphaFoldDB" id="A0A9N9KSE0"/>
<evidence type="ECO:0000256" key="5">
    <source>
        <dbReference type="ARBA" id="ARBA00022801"/>
    </source>
</evidence>
<feature type="compositionally biased region" description="Basic and acidic residues" evidence="8">
    <location>
        <begin position="30"/>
        <end position="39"/>
    </location>
</feature>
<keyword evidence="9" id="KW-0812">Transmembrane</keyword>
<keyword evidence="3" id="KW-0645">Protease</keyword>
<evidence type="ECO:0000256" key="3">
    <source>
        <dbReference type="ARBA" id="ARBA00022670"/>
    </source>
</evidence>
<protein>
    <recommendedName>
        <fullName evidence="14">Endothelin-converting enzyme 1</fullName>
    </recommendedName>
</protein>
<evidence type="ECO:0000256" key="9">
    <source>
        <dbReference type="SAM" id="Phobius"/>
    </source>
</evidence>
<dbReference type="InterPro" id="IPR024079">
    <property type="entry name" value="MetalloPept_cat_dom_sf"/>
</dbReference>
<evidence type="ECO:0008006" key="14">
    <source>
        <dbReference type="Google" id="ProtNLM"/>
    </source>
</evidence>
<dbReference type="OrthoDB" id="6475849at2759"/>
<keyword evidence="9" id="KW-0472">Membrane</keyword>
<evidence type="ECO:0000256" key="4">
    <source>
        <dbReference type="ARBA" id="ARBA00022723"/>
    </source>
</evidence>
<dbReference type="PROSITE" id="PS51885">
    <property type="entry name" value="NEPRILYSIN"/>
    <property type="match status" value="1"/>
</dbReference>
<dbReference type="Proteomes" id="UP000696280">
    <property type="component" value="Unassembled WGS sequence"/>
</dbReference>
<reference evidence="12" key="1">
    <citation type="submission" date="2021-07" db="EMBL/GenBank/DDBJ databases">
        <authorList>
            <person name="Durling M."/>
        </authorList>
    </citation>
    <scope>NUCLEOTIDE SEQUENCE</scope>
</reference>
<dbReference type="Pfam" id="PF01431">
    <property type="entry name" value="Peptidase_M13"/>
    <property type="match status" value="1"/>
</dbReference>
<dbReference type="CDD" id="cd08662">
    <property type="entry name" value="M13"/>
    <property type="match status" value="1"/>
</dbReference>
<proteinExistence type="inferred from homology"/>
<dbReference type="GO" id="GO:0004222">
    <property type="term" value="F:metalloendopeptidase activity"/>
    <property type="evidence" value="ECO:0007669"/>
    <property type="project" value="InterPro"/>
</dbReference>
<comment type="cofactor">
    <cofactor evidence="1">
        <name>Zn(2+)</name>
        <dbReference type="ChEBI" id="CHEBI:29105"/>
    </cofactor>
</comment>
<keyword evidence="13" id="KW-1185">Reference proteome</keyword>
<name>A0A9N9KSE0_9HELO</name>
<feature type="region of interest" description="Disordered" evidence="8">
    <location>
        <begin position="1"/>
        <end position="39"/>
    </location>
</feature>
<evidence type="ECO:0000256" key="8">
    <source>
        <dbReference type="SAM" id="MobiDB-lite"/>
    </source>
</evidence>
<evidence type="ECO:0000256" key="6">
    <source>
        <dbReference type="ARBA" id="ARBA00022833"/>
    </source>
</evidence>
<sequence>MAGQSSKAKQVDDGDRAPLLGGRSFGENGKTPRGDRKDTEAGVPLKAARWLARHAVIVFMSLLLLAVIIVLCLFFGTYKHNKKTNTQAAVCMTPACVHASSEILYNLSPKYKEIDPCTNFEEMVCGGWGDRHDLRPDQGDAFTGTIMSENSQMLLRHILEAPYPEKSEHSSFSPAQLMATASSVDQQNFNKLRDAYDACMDEETIKKVGIKPLMELLQDVAELYPVHSKSATEGSKGLSETMRFLHKLGVGSLVSLGAGADDKDPDSVVVVASPPWRIGLPAKAYYTDESVVKKYEDTLATTIQKFHPELQYVYKWGFSVPWVWLTVRGRIVKGAGAQSYAHDVVEFEKKLAAASPDEEDRNDVTATDADLEIQQYYNPMSLNDADKLAPQIRLKEIIESLQPSDAKTDRIIVSSPSYMTNLTSIISETSREILQGYFIWKLIQSFASEVEADELKAYSRFRNELQGKDPDSAPERWRTCVGHVDDGLGWILSRFFVEKAFSEKAKEFGDQIVSDIKDMFIEKLKVTTWMDNSVVDLAIEKVHKIVQKIGYPTKVRQGVSPNEFDVNSPQSPNIMDPPSLQDYYNSINISPSAFFENSLSMSRFGVARGWSSVGKPVDRDEWGMTVPTVNAYYNPPGNEIVFPAGIMQFPVFDVNVPQYLSYGAFGAVSGHELSHAFDSTGRHYDQNGNYTDWWTPSTVSAFEERAECFVNQYSEFTVPGLDGKPLHVNGRLTLGENIADAGGITAAFAAWKRREKEVANENLPGLEYFTQEQLFFVGYAGWWCGKSRKETAVQRIYTDPHAPKWARILGTMANSRDFKESFKCEKKEPVCEIW</sequence>
<keyword evidence="5" id="KW-0378">Hydrolase</keyword>
<dbReference type="PRINTS" id="PR00786">
    <property type="entry name" value="NEPRILYSIN"/>
</dbReference>
<evidence type="ECO:0000313" key="12">
    <source>
        <dbReference type="EMBL" id="CAG8952629.1"/>
    </source>
</evidence>
<dbReference type="GO" id="GO:0046872">
    <property type="term" value="F:metal ion binding"/>
    <property type="evidence" value="ECO:0007669"/>
    <property type="project" value="UniProtKB-KW"/>
</dbReference>
<evidence type="ECO:0000259" key="10">
    <source>
        <dbReference type="Pfam" id="PF01431"/>
    </source>
</evidence>
<comment type="caution">
    <text evidence="12">The sequence shown here is derived from an EMBL/GenBank/DDBJ whole genome shotgun (WGS) entry which is preliminary data.</text>
</comment>
<dbReference type="InterPro" id="IPR018497">
    <property type="entry name" value="Peptidase_M13_C"/>
</dbReference>
<dbReference type="PANTHER" id="PTHR11733">
    <property type="entry name" value="ZINC METALLOPROTEASE FAMILY M13 NEPRILYSIN-RELATED"/>
    <property type="match status" value="1"/>
</dbReference>
<dbReference type="Gene3D" id="3.40.390.10">
    <property type="entry name" value="Collagenase (Catalytic Domain)"/>
    <property type="match status" value="1"/>
</dbReference>
<evidence type="ECO:0000256" key="2">
    <source>
        <dbReference type="ARBA" id="ARBA00007357"/>
    </source>
</evidence>
<accession>A0A9N9KSE0</accession>
<dbReference type="Gene3D" id="1.10.1380.10">
    <property type="entry name" value="Neutral endopeptidase , domain2"/>
    <property type="match status" value="1"/>
</dbReference>
<gene>
    <name evidence="12" type="ORF">HYFRA_00009736</name>
</gene>
<feature type="domain" description="Peptidase M13 C-terminal" evidence="10">
    <location>
        <begin position="630"/>
        <end position="829"/>
    </location>
</feature>
<dbReference type="EMBL" id="CAJVRL010000046">
    <property type="protein sequence ID" value="CAG8952629.1"/>
    <property type="molecule type" value="Genomic_DNA"/>
</dbReference>
<evidence type="ECO:0000259" key="11">
    <source>
        <dbReference type="Pfam" id="PF05649"/>
    </source>
</evidence>
<dbReference type="InterPro" id="IPR042089">
    <property type="entry name" value="Peptidase_M13_dom_2"/>
</dbReference>
<keyword evidence="7" id="KW-0482">Metalloprotease</keyword>
<dbReference type="PANTHER" id="PTHR11733:SF167">
    <property type="entry name" value="FI17812P1-RELATED"/>
    <property type="match status" value="1"/>
</dbReference>